<organism evidence="6 7">
    <name type="scientific">Lactiplantibacillus nangangensis</name>
    <dbReference type="NCBI Taxonomy" id="2559917"/>
    <lineage>
        <taxon>Bacteria</taxon>
        <taxon>Bacillati</taxon>
        <taxon>Bacillota</taxon>
        <taxon>Bacilli</taxon>
        <taxon>Lactobacillales</taxon>
        <taxon>Lactobacillaceae</taxon>
        <taxon>Lactiplantibacillus</taxon>
    </lineage>
</organism>
<dbReference type="InterPro" id="IPR025660">
    <property type="entry name" value="Pept_his_AS"/>
</dbReference>
<evidence type="ECO:0000313" key="7">
    <source>
        <dbReference type="Proteomes" id="UP001596171"/>
    </source>
</evidence>
<dbReference type="InterPro" id="IPR000169">
    <property type="entry name" value="Pept_cys_AS"/>
</dbReference>
<keyword evidence="3 5" id="KW-0378">Hydrolase</keyword>
<accession>A0ABW1SIV5</accession>
<dbReference type="PROSITE" id="PS00139">
    <property type="entry name" value="THIOL_PROTEASE_CYS"/>
    <property type="match status" value="1"/>
</dbReference>
<dbReference type="InterPro" id="IPR004134">
    <property type="entry name" value="Peptidase_C1B"/>
</dbReference>
<dbReference type="CDD" id="cd00585">
    <property type="entry name" value="Peptidase_C1B"/>
    <property type="match status" value="1"/>
</dbReference>
<evidence type="ECO:0000256" key="5">
    <source>
        <dbReference type="PIRNR" id="PIRNR005700"/>
    </source>
</evidence>
<evidence type="ECO:0000256" key="2">
    <source>
        <dbReference type="ARBA" id="ARBA00022670"/>
    </source>
</evidence>
<comment type="caution">
    <text evidence="6">The sequence shown here is derived from an EMBL/GenBank/DDBJ whole genome shotgun (WGS) entry which is preliminary data.</text>
</comment>
<name>A0ABW1SIV5_9LACO</name>
<dbReference type="PROSITE" id="PS00639">
    <property type="entry name" value="THIOL_PROTEASE_HIS"/>
    <property type="match status" value="1"/>
</dbReference>
<dbReference type="RefSeq" id="WP_137615871.1">
    <property type="nucleotide sequence ID" value="NZ_BJDI01000004.1"/>
</dbReference>
<comment type="subcellular location">
    <subcellularLocation>
        <location evidence="1">Cytoplasm</location>
    </subcellularLocation>
</comment>
<comment type="similarity">
    <text evidence="5">Belongs to the peptidase C1 family.</text>
</comment>
<dbReference type="EMBL" id="JBHSSE010000011">
    <property type="protein sequence ID" value="MFC6201293.1"/>
    <property type="molecule type" value="Genomic_DNA"/>
</dbReference>
<proteinExistence type="inferred from homology"/>
<evidence type="ECO:0000256" key="4">
    <source>
        <dbReference type="ARBA" id="ARBA00022807"/>
    </source>
</evidence>
<keyword evidence="4 5" id="KW-0788">Thiol protease</keyword>
<dbReference type="PANTHER" id="PTHR10363">
    <property type="entry name" value="BLEOMYCIN HYDROLASE"/>
    <property type="match status" value="1"/>
</dbReference>
<gene>
    <name evidence="6" type="ORF">ACFP1L_05205</name>
</gene>
<dbReference type="Proteomes" id="UP001596171">
    <property type="component" value="Unassembled WGS sequence"/>
</dbReference>
<evidence type="ECO:0000256" key="3">
    <source>
        <dbReference type="ARBA" id="ARBA00022801"/>
    </source>
</evidence>
<evidence type="ECO:0000256" key="1">
    <source>
        <dbReference type="ARBA" id="ARBA00004496"/>
    </source>
</evidence>
<protein>
    <recommendedName>
        <fullName evidence="5">Aminopeptidase</fullName>
    </recommendedName>
</protein>
<dbReference type="GO" id="GO:0004177">
    <property type="term" value="F:aminopeptidase activity"/>
    <property type="evidence" value="ECO:0007669"/>
    <property type="project" value="UniProtKB-KW"/>
</dbReference>
<dbReference type="Gene3D" id="3.90.70.10">
    <property type="entry name" value="Cysteine proteinases"/>
    <property type="match status" value="1"/>
</dbReference>
<dbReference type="PANTHER" id="PTHR10363:SF2">
    <property type="entry name" value="BLEOMYCIN HYDROLASE"/>
    <property type="match status" value="1"/>
</dbReference>
<dbReference type="InterPro" id="IPR038765">
    <property type="entry name" value="Papain-like_cys_pep_sf"/>
</dbReference>
<dbReference type="PIRSF" id="PIRSF005700">
    <property type="entry name" value="PepC"/>
    <property type="match status" value="1"/>
</dbReference>
<keyword evidence="7" id="KW-1185">Reference proteome</keyword>
<dbReference type="Pfam" id="PF03051">
    <property type="entry name" value="Peptidase_C1_2"/>
    <property type="match status" value="1"/>
</dbReference>
<sequence>MSKAISMDQIANFQADLDQRAEAKVIERAVTKNGILASSQDTQAMSQTTPVFSIDLDTGSVANQKQSGRCWMFAALNTMRHSLADRFKLKNFELSQNYTFFWDKFEKANYFYENVLATADQPTSSRKVAWLMTTPQQDGGQWDMLVAIIQKYGIVPKSVMPETYNSSKSAEINSTLNLKLRKDAVELRELVAAKATDDQIQDRKEKMLNEVYRMLSYAFGEPVNEFDWEYRDDDKNYHIDQGLTPQSFFKKYIGWNLDDYVSIINAPTDDKPYNHTYTIEMLGNVLGGREVKHLNVSMADFKQLAIKQLQAGQSVWFGCDVGKSSDRQKGVMATDVYGTDELFDVDLSMSKAERLDYGQSLMTHAMVITGVDLVNGQPTKWKVENSWGDKVGEKGFFVMSDAWMDEYCYQVVVNKQFLSDDLKAAQAEEPTVLAPWDPMGALA</sequence>
<reference evidence="7" key="1">
    <citation type="journal article" date="2019" name="Int. J. Syst. Evol. Microbiol.">
        <title>The Global Catalogue of Microorganisms (GCM) 10K type strain sequencing project: providing services to taxonomists for standard genome sequencing and annotation.</title>
        <authorList>
            <consortium name="The Broad Institute Genomics Platform"/>
            <consortium name="The Broad Institute Genome Sequencing Center for Infectious Disease"/>
            <person name="Wu L."/>
            <person name="Ma J."/>
        </authorList>
    </citation>
    <scope>NUCLEOTIDE SEQUENCE [LARGE SCALE GENOMIC DNA]</scope>
    <source>
        <strain evidence="7">CCM 8930</strain>
    </source>
</reference>
<evidence type="ECO:0000313" key="6">
    <source>
        <dbReference type="EMBL" id="MFC6201293.1"/>
    </source>
</evidence>
<keyword evidence="2 5" id="KW-0645">Protease</keyword>
<keyword evidence="5 6" id="KW-0031">Aminopeptidase</keyword>
<dbReference type="SUPFAM" id="SSF54001">
    <property type="entry name" value="Cysteine proteinases"/>
    <property type="match status" value="1"/>
</dbReference>